<protein>
    <submittedName>
        <fullName evidence="1">Uncharacterized protein</fullName>
    </submittedName>
</protein>
<name>X1HUW5_9ZZZZ</name>
<dbReference type="AlphaFoldDB" id="X1HUW5"/>
<evidence type="ECO:0000313" key="1">
    <source>
        <dbReference type="EMBL" id="GAH57609.1"/>
    </source>
</evidence>
<reference evidence="1" key="1">
    <citation type="journal article" date="2014" name="Front. Microbiol.">
        <title>High frequency of phylogenetically diverse reductive dehalogenase-homologous genes in deep subseafloor sedimentary metagenomes.</title>
        <authorList>
            <person name="Kawai M."/>
            <person name="Futagami T."/>
            <person name="Toyoda A."/>
            <person name="Takaki Y."/>
            <person name="Nishi S."/>
            <person name="Hori S."/>
            <person name="Arai W."/>
            <person name="Tsubouchi T."/>
            <person name="Morono Y."/>
            <person name="Uchiyama I."/>
            <person name="Ito T."/>
            <person name="Fujiyama A."/>
            <person name="Inagaki F."/>
            <person name="Takami H."/>
        </authorList>
    </citation>
    <scope>NUCLEOTIDE SEQUENCE</scope>
    <source>
        <strain evidence="1">Expedition CK06-06</strain>
    </source>
</reference>
<accession>X1HUW5</accession>
<feature type="non-terminal residue" evidence="1">
    <location>
        <position position="1"/>
    </location>
</feature>
<gene>
    <name evidence="1" type="ORF">S03H2_40561</name>
</gene>
<organism evidence="1">
    <name type="scientific">marine sediment metagenome</name>
    <dbReference type="NCBI Taxonomy" id="412755"/>
    <lineage>
        <taxon>unclassified sequences</taxon>
        <taxon>metagenomes</taxon>
        <taxon>ecological metagenomes</taxon>
    </lineage>
</organism>
<comment type="caution">
    <text evidence="1">The sequence shown here is derived from an EMBL/GenBank/DDBJ whole genome shotgun (WGS) entry which is preliminary data.</text>
</comment>
<dbReference type="EMBL" id="BARU01025155">
    <property type="protein sequence ID" value="GAH57609.1"/>
    <property type="molecule type" value="Genomic_DNA"/>
</dbReference>
<proteinExistence type="predicted"/>
<sequence>IGTLLAARPAEAAPENEKLQYLIDLQTTMVQQLQRLVQIAEQLIGEVPIIIEPKITPSLVSIPLDPEVLNRALQAMGLKGQIWVPTIRQSWACPAGATTVFPLGVPSGFVDTRRIGTLSSDFYDPNVSVQVFVDDSLVTPFGIALTGQSTVDFGEFFVKHREILISTTNNTATDAVLTLEVTPSFLLESFYEEFYRPIIEYMYRSLQGVAYG</sequence>